<proteinExistence type="predicted"/>
<reference evidence="1 2" key="1">
    <citation type="submission" date="2023-07" db="EMBL/GenBank/DDBJ databases">
        <title>Genomic Encyclopedia of Type Strains, Phase IV (KMG-IV): sequencing the most valuable type-strain genomes for metagenomic binning, comparative biology and taxonomic classification.</title>
        <authorList>
            <person name="Goeker M."/>
        </authorList>
    </citation>
    <scope>NUCLEOTIDE SEQUENCE [LARGE SCALE GENOMIC DNA]</scope>
    <source>
        <strain evidence="1 2">DSM 4006</strain>
    </source>
</reference>
<name>A0ABT9XFY9_9BACL</name>
<evidence type="ECO:0000313" key="1">
    <source>
        <dbReference type="EMBL" id="MDQ0189035.1"/>
    </source>
</evidence>
<dbReference type="EMBL" id="JAUSTP010000004">
    <property type="protein sequence ID" value="MDQ0189035.1"/>
    <property type="molecule type" value="Genomic_DNA"/>
</dbReference>
<dbReference type="Proteomes" id="UP001232973">
    <property type="component" value="Unassembled WGS sequence"/>
</dbReference>
<dbReference type="RefSeq" id="WP_274454825.1">
    <property type="nucleotide sequence ID" value="NZ_CP067097.1"/>
</dbReference>
<gene>
    <name evidence="1" type="ORF">J2S03_000851</name>
</gene>
<keyword evidence="2" id="KW-1185">Reference proteome</keyword>
<comment type="caution">
    <text evidence="1">The sequence shown here is derived from an EMBL/GenBank/DDBJ whole genome shotgun (WGS) entry which is preliminary data.</text>
</comment>
<protein>
    <submittedName>
        <fullName evidence="1">Uncharacterized protein</fullName>
    </submittedName>
</protein>
<accession>A0ABT9XFY9</accession>
<sequence length="44" mass="4692">MQQAMQHVKDVRAAALIQFHPGIAEARADLYGNALEVSPSKTAG</sequence>
<organism evidence="1 2">
    <name type="scientific">Alicyclobacillus cycloheptanicus</name>
    <dbReference type="NCBI Taxonomy" id="1457"/>
    <lineage>
        <taxon>Bacteria</taxon>
        <taxon>Bacillati</taxon>
        <taxon>Bacillota</taxon>
        <taxon>Bacilli</taxon>
        <taxon>Bacillales</taxon>
        <taxon>Alicyclobacillaceae</taxon>
        <taxon>Alicyclobacillus</taxon>
    </lineage>
</organism>
<evidence type="ECO:0000313" key="2">
    <source>
        <dbReference type="Proteomes" id="UP001232973"/>
    </source>
</evidence>